<dbReference type="Gene3D" id="2.120.10.10">
    <property type="match status" value="1"/>
</dbReference>
<sequence length="252" mass="27309">MVATQQGDILAFRKGGAGKWEGPVRVNDRDTVAKEGFLALDGDGKKGLFAAWLDLRQGQNNIYGAQSMDGGKTWSKNKMIYTSPDGHVCECCKPSVAVQGKQVAIMFRNWLAGNRNLYLIRSFDGGQTFQGAEKLGLGNWKLDSCPMDGGGLVIGPGGRVQTVWRRQDKIFVAQPGAEEQEVGWGRSCTIETVNGKTAYTWMEGGEIVVKKPDGSKLNLGKGQLPVLQATGEKQAVCVWEKEGQIMKAVVAI</sequence>
<gene>
    <name evidence="1" type="ORF">SAMN05444008_101152</name>
</gene>
<dbReference type="AlphaFoldDB" id="A0A1M4SK45"/>
<dbReference type="InterPro" id="IPR036278">
    <property type="entry name" value="Sialidase_sf"/>
</dbReference>
<dbReference type="EMBL" id="FQUO01000001">
    <property type="protein sequence ID" value="SHE32549.1"/>
    <property type="molecule type" value="Genomic_DNA"/>
</dbReference>
<dbReference type="CDD" id="cd15482">
    <property type="entry name" value="Sialidase_non-viral"/>
    <property type="match status" value="1"/>
</dbReference>
<name>A0A1M4SK45_9BACT</name>
<dbReference type="OrthoDB" id="847524at2"/>
<organism evidence="1 2">
    <name type="scientific">Cnuella takakiae</name>
    <dbReference type="NCBI Taxonomy" id="1302690"/>
    <lineage>
        <taxon>Bacteria</taxon>
        <taxon>Pseudomonadati</taxon>
        <taxon>Bacteroidota</taxon>
        <taxon>Chitinophagia</taxon>
        <taxon>Chitinophagales</taxon>
        <taxon>Chitinophagaceae</taxon>
        <taxon>Cnuella</taxon>
    </lineage>
</organism>
<evidence type="ECO:0008006" key="3">
    <source>
        <dbReference type="Google" id="ProtNLM"/>
    </source>
</evidence>
<accession>A0A1M4SK45</accession>
<keyword evidence="2" id="KW-1185">Reference proteome</keyword>
<proteinExistence type="predicted"/>
<protein>
    <recommendedName>
        <fullName evidence="3">BNR repeat-like domain-containing protein</fullName>
    </recommendedName>
</protein>
<dbReference type="RefSeq" id="WP_083596275.1">
    <property type="nucleotide sequence ID" value="NZ_FQUO01000001.1"/>
</dbReference>
<reference evidence="1 2" key="1">
    <citation type="submission" date="2016-11" db="EMBL/GenBank/DDBJ databases">
        <authorList>
            <person name="Jaros S."/>
            <person name="Januszkiewicz K."/>
            <person name="Wedrychowicz H."/>
        </authorList>
    </citation>
    <scope>NUCLEOTIDE SEQUENCE [LARGE SCALE GENOMIC DNA]</scope>
    <source>
        <strain evidence="1 2">DSM 26897</strain>
    </source>
</reference>
<evidence type="ECO:0000313" key="1">
    <source>
        <dbReference type="EMBL" id="SHE32549.1"/>
    </source>
</evidence>
<evidence type="ECO:0000313" key="2">
    <source>
        <dbReference type="Proteomes" id="UP000184368"/>
    </source>
</evidence>
<dbReference type="SUPFAM" id="SSF50939">
    <property type="entry name" value="Sialidases"/>
    <property type="match status" value="1"/>
</dbReference>
<dbReference type="Proteomes" id="UP000184368">
    <property type="component" value="Unassembled WGS sequence"/>
</dbReference>